<dbReference type="SUPFAM" id="SSF55681">
    <property type="entry name" value="Class II aaRS and biotin synthetases"/>
    <property type="match status" value="1"/>
</dbReference>
<dbReference type="PANTHER" id="PTHR42753">
    <property type="entry name" value="MITOCHONDRIAL RIBOSOME PROTEIN L39/PROLYL-TRNA LIGASE FAMILY MEMBER"/>
    <property type="match status" value="1"/>
</dbReference>
<dbReference type="GO" id="GO:0005829">
    <property type="term" value="C:cytosol"/>
    <property type="evidence" value="ECO:0007669"/>
    <property type="project" value="TreeGrafter"/>
</dbReference>
<keyword evidence="1" id="KW-0963">Cytoplasm</keyword>
<dbReference type="InterPro" id="IPR045864">
    <property type="entry name" value="aa-tRNA-synth_II/BPL/LPL"/>
</dbReference>
<dbReference type="Gene3D" id="3.30.930.10">
    <property type="entry name" value="Bira Bifunctional Protein, Domain 2"/>
    <property type="match status" value="3"/>
</dbReference>
<evidence type="ECO:0000256" key="3">
    <source>
        <dbReference type="ARBA" id="ARBA00022741"/>
    </source>
</evidence>
<protein>
    <submittedName>
        <fullName evidence="8">Proline--tRNA ligase</fullName>
        <ecNumber evidence="8">6.1.1.15</ecNumber>
    </submittedName>
</protein>
<dbReference type="InterPro" id="IPR004154">
    <property type="entry name" value="Anticodon-bd"/>
</dbReference>
<dbReference type="InterPro" id="IPR006195">
    <property type="entry name" value="aa-tRNA-synth_II"/>
</dbReference>
<evidence type="ECO:0000256" key="2">
    <source>
        <dbReference type="ARBA" id="ARBA00022598"/>
    </source>
</evidence>
<dbReference type="Gene3D" id="3.40.50.800">
    <property type="entry name" value="Anticodon-binding domain"/>
    <property type="match status" value="1"/>
</dbReference>
<dbReference type="FunFam" id="3.40.50.800:FF:000011">
    <property type="entry name" value="Proline--tRNA ligase"/>
    <property type="match status" value="1"/>
</dbReference>
<dbReference type="GO" id="GO:0004827">
    <property type="term" value="F:proline-tRNA ligase activity"/>
    <property type="evidence" value="ECO:0007669"/>
    <property type="project" value="UniProtKB-EC"/>
</dbReference>
<dbReference type="Pfam" id="PF03129">
    <property type="entry name" value="HGTP_anticodon"/>
    <property type="match status" value="1"/>
</dbReference>
<dbReference type="EC" id="6.1.1.15" evidence="8"/>
<dbReference type="Gene3D" id="3.90.960.10">
    <property type="entry name" value="YbaK/aminoacyl-tRNA synthetase-associated domain"/>
    <property type="match status" value="1"/>
</dbReference>
<sequence length="537" mass="60907">MRVSSLLMPTLKEAPADYVTLSSRLMARAGLVRRISPRLYNYLPLGLKVRSKIEESLRRELEKLRSQEIDIPGLVYKETPENSHFFVDILKKDVKSYRAFPLYLYRIGQILNTREKGRDTFINSRVSYAMEAYFFEKDNRNSETSYEIIYKLFSNVLGRLNMRYCITSYDEFNTQEFITHSHEGEDEFITCSQCDYIADVKTAKCLPEGGNSEEFLKLEKISTPDIKTIDELKAFLQIDAKKLVKTLIYKIDGKTVAALIRGDRSLNEKKLLRLIKGKSIVMADKDVVEKVTDAELGFAGPIGIKADILVADDEVLNMKNWAAGANDTGYHYINVNYGKDFTADIIGDLKVFTEKDNCPYCSSPVSFKKGIKIGHLSKIGTELAGSINAYYIDEDGSEKYSHALELSMDIDRIIVSIIEQHNDESGIIWPILAAPFDVVIIPVISVNEEQVKLSESIYENLVEMGFNVLLDDRNERAGVKFKDADLVGIPIRITVGKKAGEGIVEYKKRTDIAPVDVKVEDVYPKIKKEFDIHMDNL</sequence>
<dbReference type="STRING" id="36849.OXPF_38320"/>
<feature type="domain" description="Aminoacyl-transfer RNA synthetases class-II family profile" evidence="7">
    <location>
        <begin position="98"/>
        <end position="430"/>
    </location>
</feature>
<keyword evidence="9" id="KW-1185">Reference proteome</keyword>
<keyword evidence="4" id="KW-0067">ATP-binding</keyword>
<dbReference type="InterPro" id="IPR044140">
    <property type="entry name" value="ProRS_anticodon_short"/>
</dbReference>
<keyword evidence="3" id="KW-0547">Nucleotide-binding</keyword>
<dbReference type="CDD" id="cd04334">
    <property type="entry name" value="ProRS-INS"/>
    <property type="match status" value="1"/>
</dbReference>
<dbReference type="GO" id="GO:0002161">
    <property type="term" value="F:aminoacyl-tRNA deacylase activity"/>
    <property type="evidence" value="ECO:0007669"/>
    <property type="project" value="InterPro"/>
</dbReference>
<dbReference type="GO" id="GO:0140096">
    <property type="term" value="F:catalytic activity, acting on a protein"/>
    <property type="evidence" value="ECO:0007669"/>
    <property type="project" value="UniProtKB-ARBA"/>
</dbReference>
<dbReference type="PROSITE" id="PS50862">
    <property type="entry name" value="AA_TRNA_LIGASE_II"/>
    <property type="match status" value="1"/>
</dbReference>
<dbReference type="PATRIC" id="fig|36849.3.peg.4050"/>
<dbReference type="Pfam" id="PF04073">
    <property type="entry name" value="tRNA_edit"/>
    <property type="match status" value="1"/>
</dbReference>
<dbReference type="GO" id="GO:0016740">
    <property type="term" value="F:transferase activity"/>
    <property type="evidence" value="ECO:0007669"/>
    <property type="project" value="UniProtKB-ARBA"/>
</dbReference>
<reference evidence="8 9" key="1">
    <citation type="submission" date="2015-09" db="EMBL/GenBank/DDBJ databases">
        <title>Genome sequence of Oxobacter pfennigii DSM 3222.</title>
        <authorList>
            <person name="Poehlein A."/>
            <person name="Bengelsdorf F.R."/>
            <person name="Schiel-Bengelsdorf B."/>
            <person name="Duerre P."/>
            <person name="Daniel R."/>
        </authorList>
    </citation>
    <scope>NUCLEOTIDE SEQUENCE [LARGE SCALE GENOMIC DNA]</scope>
    <source>
        <strain evidence="8 9">DSM 3222</strain>
    </source>
</reference>
<dbReference type="InterPro" id="IPR007214">
    <property type="entry name" value="YbaK/aa-tRNA-synth-assoc-dom"/>
</dbReference>
<name>A0A0P8WWJ7_9CLOT</name>
<dbReference type="SUPFAM" id="SSF55826">
    <property type="entry name" value="YbaK/ProRS associated domain"/>
    <property type="match status" value="1"/>
</dbReference>
<dbReference type="PANTHER" id="PTHR42753:SF2">
    <property type="entry name" value="PROLINE--TRNA LIGASE"/>
    <property type="match status" value="1"/>
</dbReference>
<keyword evidence="6" id="KW-0030">Aminoacyl-tRNA synthetase</keyword>
<dbReference type="GO" id="GO:0005524">
    <property type="term" value="F:ATP binding"/>
    <property type="evidence" value="ECO:0007669"/>
    <property type="project" value="UniProtKB-KW"/>
</dbReference>
<dbReference type="Proteomes" id="UP000050326">
    <property type="component" value="Unassembled WGS sequence"/>
</dbReference>
<evidence type="ECO:0000256" key="5">
    <source>
        <dbReference type="ARBA" id="ARBA00022917"/>
    </source>
</evidence>
<evidence type="ECO:0000256" key="1">
    <source>
        <dbReference type="ARBA" id="ARBA00022490"/>
    </source>
</evidence>
<dbReference type="GO" id="GO:0006433">
    <property type="term" value="P:prolyl-tRNA aminoacylation"/>
    <property type="evidence" value="ECO:0007669"/>
    <property type="project" value="TreeGrafter"/>
</dbReference>
<keyword evidence="2 8" id="KW-0436">Ligase</keyword>
<dbReference type="AlphaFoldDB" id="A0A0P8WWJ7"/>
<proteinExistence type="predicted"/>
<dbReference type="CDD" id="cd00861">
    <property type="entry name" value="ProRS_anticodon_short"/>
    <property type="match status" value="1"/>
</dbReference>
<comment type="caution">
    <text evidence="8">The sequence shown here is derived from an EMBL/GenBank/DDBJ whole genome shotgun (WGS) entry which is preliminary data.</text>
</comment>
<dbReference type="InterPro" id="IPR036754">
    <property type="entry name" value="YbaK/aa-tRNA-synt-asso_dom_sf"/>
</dbReference>
<keyword evidence="5" id="KW-0648">Protein biosynthesis</keyword>
<organism evidence="8 9">
    <name type="scientific">Oxobacter pfennigii</name>
    <dbReference type="NCBI Taxonomy" id="36849"/>
    <lineage>
        <taxon>Bacteria</taxon>
        <taxon>Bacillati</taxon>
        <taxon>Bacillota</taxon>
        <taxon>Clostridia</taxon>
        <taxon>Eubacteriales</taxon>
        <taxon>Clostridiaceae</taxon>
        <taxon>Oxobacter</taxon>
    </lineage>
</organism>
<evidence type="ECO:0000259" key="7">
    <source>
        <dbReference type="PROSITE" id="PS50862"/>
    </source>
</evidence>
<accession>A0A0P8WWJ7</accession>
<gene>
    <name evidence="8" type="primary">proS_2</name>
    <name evidence="8" type="ORF">OXPF_38320</name>
</gene>
<dbReference type="EMBL" id="LKET01000062">
    <property type="protein sequence ID" value="KPU42655.1"/>
    <property type="molecule type" value="Genomic_DNA"/>
</dbReference>
<dbReference type="InterPro" id="IPR050062">
    <property type="entry name" value="Pro-tRNA_synthetase"/>
</dbReference>
<evidence type="ECO:0000256" key="6">
    <source>
        <dbReference type="ARBA" id="ARBA00023146"/>
    </source>
</evidence>
<evidence type="ECO:0000313" key="9">
    <source>
        <dbReference type="Proteomes" id="UP000050326"/>
    </source>
</evidence>
<dbReference type="SUPFAM" id="SSF52954">
    <property type="entry name" value="Class II aaRS ABD-related"/>
    <property type="match status" value="1"/>
</dbReference>
<dbReference type="InterPro" id="IPR036621">
    <property type="entry name" value="Anticodon-bd_dom_sf"/>
</dbReference>
<evidence type="ECO:0000256" key="4">
    <source>
        <dbReference type="ARBA" id="ARBA00022840"/>
    </source>
</evidence>
<evidence type="ECO:0000313" key="8">
    <source>
        <dbReference type="EMBL" id="KPU42655.1"/>
    </source>
</evidence>